<dbReference type="Pfam" id="PF19955">
    <property type="entry name" value="EAD1"/>
    <property type="match status" value="1"/>
</dbReference>
<accession>A0A8J7C723</accession>
<keyword evidence="4" id="KW-1185">Reference proteome</keyword>
<evidence type="ECO:0000313" key="4">
    <source>
        <dbReference type="Proteomes" id="UP000629098"/>
    </source>
</evidence>
<gene>
    <name evidence="3" type="ORF">ICL16_24260</name>
</gene>
<reference evidence="3" key="1">
    <citation type="submission" date="2020-09" db="EMBL/GenBank/DDBJ databases">
        <title>Iningainema tapete sp. nov. (Scytonemataceae, Cyanobacteria) from greenhouses in central Florida (USA) produces two types of nodularin with biosynthetic potential for microcystin-LR and anabaenopeptins.</title>
        <authorList>
            <person name="Berthold D.E."/>
            <person name="Lefler F.W."/>
            <person name="Huang I.-S."/>
            <person name="Abdulla H."/>
            <person name="Zimba P.V."/>
            <person name="Laughinghouse H.D. IV."/>
        </authorList>
    </citation>
    <scope>NUCLEOTIDE SEQUENCE</scope>
    <source>
        <strain evidence="3">BLCCT55</strain>
    </source>
</reference>
<evidence type="ECO:0000256" key="1">
    <source>
        <dbReference type="SAM" id="Phobius"/>
    </source>
</evidence>
<sequence length="389" mass="44012">MRLPGETIRKIREAIKSAFPNRGELIMLLRIQLDIDESEVPDDSNYNIVVFKLVKQLASQGRILDLIKGALNEKPGNPNLQELVQEINTIDFYFSNQPLRKLLPYLLSIIVSIILTLLILSVLGEFFGLRKPIVVSPELKSSTEIVIVESTAGWQDSGIELKENDTVQFDVGGRIHLALRQIINLAEIAKPLIIQNMSDQELKQVPGSDVQELKKNYLLPKKKTKNTFFRKWLGSEGQQYNLGGAKSDMLDRCRIVPDRPWGQLLATVFPKGTKISEKDDPLAVLKEAQIQLSTLKTVNNSTMNNTINFNQEGKLAFVINEAVISRQSPFSECRIYYEKLRYQSKIPESEQYKLDEHSIPMIWFADNVGSFRVKVTVERQASASSHSGV</sequence>
<name>A0A8J7C723_9CYAN</name>
<dbReference type="AlphaFoldDB" id="A0A8J7C723"/>
<dbReference type="EMBL" id="JACXAE010000075">
    <property type="protein sequence ID" value="MBD2775094.1"/>
    <property type="molecule type" value="Genomic_DNA"/>
</dbReference>
<organism evidence="3 4">
    <name type="scientific">Iningainema tapete BLCC-T55</name>
    <dbReference type="NCBI Taxonomy" id="2748662"/>
    <lineage>
        <taxon>Bacteria</taxon>
        <taxon>Bacillati</taxon>
        <taxon>Cyanobacteriota</taxon>
        <taxon>Cyanophyceae</taxon>
        <taxon>Nostocales</taxon>
        <taxon>Scytonemataceae</taxon>
        <taxon>Iningainema tapete</taxon>
    </lineage>
</organism>
<evidence type="ECO:0000313" key="3">
    <source>
        <dbReference type="EMBL" id="MBD2775094.1"/>
    </source>
</evidence>
<proteinExistence type="predicted"/>
<dbReference type="InterPro" id="IPR045430">
    <property type="entry name" value="EAD1"/>
</dbReference>
<keyword evidence="1" id="KW-1133">Transmembrane helix</keyword>
<protein>
    <recommendedName>
        <fullName evidence="2">Effector-associated domain-containing protein</fullName>
    </recommendedName>
</protein>
<dbReference type="Proteomes" id="UP000629098">
    <property type="component" value="Unassembled WGS sequence"/>
</dbReference>
<keyword evidence="1" id="KW-0812">Transmembrane</keyword>
<evidence type="ECO:0000259" key="2">
    <source>
        <dbReference type="Pfam" id="PF19955"/>
    </source>
</evidence>
<feature type="transmembrane region" description="Helical" evidence="1">
    <location>
        <begin position="102"/>
        <end position="123"/>
    </location>
</feature>
<keyword evidence="1" id="KW-0472">Membrane</keyword>
<feature type="domain" description="Effector-associated" evidence="2">
    <location>
        <begin position="1"/>
        <end position="87"/>
    </location>
</feature>
<comment type="caution">
    <text evidence="3">The sequence shown here is derived from an EMBL/GenBank/DDBJ whole genome shotgun (WGS) entry which is preliminary data.</text>
</comment>
<dbReference type="RefSeq" id="WP_190833026.1">
    <property type="nucleotide sequence ID" value="NZ_CAWPPI010000075.1"/>
</dbReference>